<evidence type="ECO:0000256" key="1">
    <source>
        <dbReference type="SAM" id="SignalP"/>
    </source>
</evidence>
<sequence>MATFLKRKATVVALAALSLTLAGGGIAAAAHPAAKAPAEVAQPGARQPGQQPPVTAAETRAAKAALNATLAAPTPGLVAWAVVSSNGTLLQHSANVVSAKRFSSSTPGQFAGQYQVTLDYAVNLKGLHATIGTNDAANVPPAGEVAVAPRYLIPNAVFVQTRSSSGGYADRPFHLLIAN</sequence>
<dbReference type="RefSeq" id="WP_091268858.1">
    <property type="nucleotide sequence ID" value="NZ_FMCS01000010.1"/>
</dbReference>
<accession>A0A1C4YYT1</accession>
<feature type="signal peptide" evidence="1">
    <location>
        <begin position="1"/>
        <end position="27"/>
    </location>
</feature>
<keyword evidence="1" id="KW-0732">Signal</keyword>
<name>A0A1C4YYT1_9ACTN</name>
<gene>
    <name evidence="2" type="ORF">GA0070214_110217</name>
</gene>
<dbReference type="AlphaFoldDB" id="A0A1C4YYT1"/>
<reference evidence="3" key="1">
    <citation type="submission" date="2016-06" db="EMBL/GenBank/DDBJ databases">
        <authorList>
            <person name="Varghese N."/>
            <person name="Submissions Spin"/>
        </authorList>
    </citation>
    <scope>NUCLEOTIDE SEQUENCE [LARGE SCALE GENOMIC DNA]</scope>
    <source>
        <strain evidence="3">DSM 45246</strain>
    </source>
</reference>
<feature type="chain" id="PRO_5038631290" description="Secreted protein" evidence="1">
    <location>
        <begin position="28"/>
        <end position="179"/>
    </location>
</feature>
<keyword evidence="3" id="KW-1185">Reference proteome</keyword>
<evidence type="ECO:0000313" key="2">
    <source>
        <dbReference type="EMBL" id="SCF25893.1"/>
    </source>
</evidence>
<organism evidence="2 3">
    <name type="scientific">Micromonospora chaiyaphumensis</name>
    <dbReference type="NCBI Taxonomy" id="307119"/>
    <lineage>
        <taxon>Bacteria</taxon>
        <taxon>Bacillati</taxon>
        <taxon>Actinomycetota</taxon>
        <taxon>Actinomycetes</taxon>
        <taxon>Micromonosporales</taxon>
        <taxon>Micromonosporaceae</taxon>
        <taxon>Micromonospora</taxon>
    </lineage>
</organism>
<evidence type="ECO:0000313" key="3">
    <source>
        <dbReference type="Proteomes" id="UP000199629"/>
    </source>
</evidence>
<dbReference type="EMBL" id="FMCS01000010">
    <property type="protein sequence ID" value="SCF25893.1"/>
    <property type="molecule type" value="Genomic_DNA"/>
</dbReference>
<dbReference type="Proteomes" id="UP000199629">
    <property type="component" value="Unassembled WGS sequence"/>
</dbReference>
<proteinExistence type="predicted"/>
<protein>
    <recommendedName>
        <fullName evidence="4">Secreted protein</fullName>
    </recommendedName>
</protein>
<evidence type="ECO:0008006" key="4">
    <source>
        <dbReference type="Google" id="ProtNLM"/>
    </source>
</evidence>